<comment type="caution">
    <text evidence="6">The sequence shown here is derived from an EMBL/GenBank/DDBJ whole genome shotgun (WGS) entry which is preliminary data.</text>
</comment>
<evidence type="ECO:0000256" key="3">
    <source>
        <dbReference type="ARBA" id="ARBA00023315"/>
    </source>
</evidence>
<reference evidence="6 7" key="1">
    <citation type="journal article" date="2014" name="Int. J. Syst. Evol. Microbiol.">
        <title>Complete genome sequence of Corynebacterium casei LMG S-19264T (=DSM 44701T), isolated from a smear-ripened cheese.</title>
        <authorList>
            <consortium name="US DOE Joint Genome Institute (JGI-PGF)"/>
            <person name="Walter F."/>
            <person name="Albersmeier A."/>
            <person name="Kalinowski J."/>
            <person name="Ruckert C."/>
        </authorList>
    </citation>
    <scope>NUCLEOTIDE SEQUENCE [LARGE SCALE GENOMIC DNA]</scope>
    <source>
        <strain evidence="6 7">CGMCC 1.15286</strain>
    </source>
</reference>
<evidence type="ECO:0000259" key="5">
    <source>
        <dbReference type="SMART" id="SM00827"/>
    </source>
</evidence>
<evidence type="ECO:0000313" key="6">
    <source>
        <dbReference type="EMBL" id="GGG90901.1"/>
    </source>
</evidence>
<dbReference type="Pfam" id="PF00698">
    <property type="entry name" value="Acyl_transf_1"/>
    <property type="match status" value="1"/>
</dbReference>
<dbReference type="InterPro" id="IPR004410">
    <property type="entry name" value="Malonyl_CoA-ACP_transAc_FabD"/>
</dbReference>
<proteinExistence type="predicted"/>
<dbReference type="SMART" id="SM00827">
    <property type="entry name" value="PKS_AT"/>
    <property type="match status" value="1"/>
</dbReference>
<protein>
    <recommendedName>
        <fullName evidence="1">[acyl-carrier-protein] S-malonyltransferase</fullName>
        <ecNumber evidence="1">2.3.1.39</ecNumber>
    </recommendedName>
</protein>
<dbReference type="RefSeq" id="WP_188893098.1">
    <property type="nucleotide sequence ID" value="NZ_BMHY01000026.1"/>
</dbReference>
<dbReference type="GO" id="GO:0004314">
    <property type="term" value="F:[acyl-carrier-protein] S-malonyltransferase activity"/>
    <property type="evidence" value="ECO:0007669"/>
    <property type="project" value="UniProtKB-EC"/>
</dbReference>
<evidence type="ECO:0000256" key="4">
    <source>
        <dbReference type="ARBA" id="ARBA00048462"/>
    </source>
</evidence>
<evidence type="ECO:0000256" key="1">
    <source>
        <dbReference type="ARBA" id="ARBA00013258"/>
    </source>
</evidence>
<dbReference type="NCBIfam" id="TIGR00128">
    <property type="entry name" value="fabD"/>
    <property type="match status" value="1"/>
</dbReference>
<dbReference type="SUPFAM" id="SSF52151">
    <property type="entry name" value="FabD/lysophospholipase-like"/>
    <property type="match status" value="1"/>
</dbReference>
<dbReference type="EC" id="2.3.1.39" evidence="1"/>
<keyword evidence="7" id="KW-1185">Reference proteome</keyword>
<keyword evidence="3" id="KW-0012">Acyltransferase</keyword>
<dbReference type="PANTHER" id="PTHR42681:SF1">
    <property type="entry name" value="MALONYL-COA-ACYL CARRIER PROTEIN TRANSACYLASE, MITOCHONDRIAL"/>
    <property type="match status" value="1"/>
</dbReference>
<comment type="catalytic activity">
    <reaction evidence="4">
        <text>holo-[ACP] + malonyl-CoA = malonyl-[ACP] + CoA</text>
        <dbReference type="Rhea" id="RHEA:41792"/>
        <dbReference type="Rhea" id="RHEA-COMP:9623"/>
        <dbReference type="Rhea" id="RHEA-COMP:9685"/>
        <dbReference type="ChEBI" id="CHEBI:57287"/>
        <dbReference type="ChEBI" id="CHEBI:57384"/>
        <dbReference type="ChEBI" id="CHEBI:64479"/>
        <dbReference type="ChEBI" id="CHEBI:78449"/>
        <dbReference type="EC" id="2.3.1.39"/>
    </reaction>
</comment>
<dbReference type="GO" id="GO:0005829">
    <property type="term" value="C:cytosol"/>
    <property type="evidence" value="ECO:0007669"/>
    <property type="project" value="TreeGrafter"/>
</dbReference>
<dbReference type="Gene3D" id="3.40.366.10">
    <property type="entry name" value="Malonyl-Coenzyme A Acyl Carrier Protein, domain 2"/>
    <property type="match status" value="1"/>
</dbReference>
<dbReference type="InterPro" id="IPR014043">
    <property type="entry name" value="Acyl_transferase_dom"/>
</dbReference>
<accession>A0A917MBX4</accession>
<keyword evidence="2" id="KW-0808">Transferase</keyword>
<gene>
    <name evidence="6" type="ORF">GCM10010918_57420</name>
</gene>
<organism evidence="6 7">
    <name type="scientific">Paenibacillus radicis</name>
    <name type="common">ex Gao et al. 2016</name>
    <dbReference type="NCBI Taxonomy" id="1737354"/>
    <lineage>
        <taxon>Bacteria</taxon>
        <taxon>Bacillati</taxon>
        <taxon>Bacillota</taxon>
        <taxon>Bacilli</taxon>
        <taxon>Bacillales</taxon>
        <taxon>Paenibacillaceae</taxon>
        <taxon>Paenibacillus</taxon>
    </lineage>
</organism>
<dbReference type="InterPro" id="IPR016035">
    <property type="entry name" value="Acyl_Trfase/lysoPLipase"/>
</dbReference>
<dbReference type="InterPro" id="IPR050858">
    <property type="entry name" value="Mal-CoA-ACP_Trans/PKS_FabD"/>
</dbReference>
<name>A0A917MBX4_9BACL</name>
<dbReference type="InterPro" id="IPR016036">
    <property type="entry name" value="Malonyl_transacylase_ACP-bd"/>
</dbReference>
<evidence type="ECO:0000256" key="2">
    <source>
        <dbReference type="ARBA" id="ARBA00022679"/>
    </source>
</evidence>
<dbReference type="SUPFAM" id="SSF55048">
    <property type="entry name" value="Probable ACP-binding domain of malonyl-CoA ACP transacylase"/>
    <property type="match status" value="1"/>
</dbReference>
<feature type="domain" description="Malonyl-CoA:ACP transacylase (MAT)" evidence="5">
    <location>
        <begin position="5"/>
        <end position="314"/>
    </location>
</feature>
<evidence type="ECO:0000313" key="7">
    <source>
        <dbReference type="Proteomes" id="UP000600247"/>
    </source>
</evidence>
<dbReference type="GO" id="GO:0006633">
    <property type="term" value="P:fatty acid biosynthetic process"/>
    <property type="evidence" value="ECO:0007669"/>
    <property type="project" value="TreeGrafter"/>
</dbReference>
<dbReference type="AlphaFoldDB" id="A0A917MBX4"/>
<dbReference type="EMBL" id="BMHY01000026">
    <property type="protein sequence ID" value="GGG90901.1"/>
    <property type="molecule type" value="Genomic_DNA"/>
</dbReference>
<dbReference type="Gene3D" id="3.30.70.250">
    <property type="entry name" value="Malonyl-CoA ACP transacylase, ACP-binding"/>
    <property type="match status" value="1"/>
</dbReference>
<dbReference type="Proteomes" id="UP000600247">
    <property type="component" value="Unassembled WGS sequence"/>
</dbReference>
<sequence length="427" mass="46665">MIAFLFPGQGSQYIGMGKTLTDRYAIALQTFEEASDSLGFDLLKLCTEGTLAELTKTANAQPAILTASVAAFRVFMNEFGIIPDYAAGHSLGEFSALACAGALSFTDAVRLVRHRGQFMQEAVGLGSGAMAAVTGLDADRIQVECGKFPSVGISNYNSPDQTVISGLAEGIKAAAESLSQLGATVIPLKVSAPFHSPLMEEAAIRLEEQLAQITVSELSFPVISNVIAMPYGSQSEIATLLTRQMTSPVQWVKTVHFLERQGVKQGIELGPAKVLQKLMQHRQFSIDVFAQDSEEDMARFRSYYIAYATGERHDAETASFSRIISRSLAVAVCIKNNNWNNTEYHNGVVVPYREIQRMQTELAQAGKQAAERHAREALAMLKSVFDTKKLPVAEQQKRFRQLLEETNAEALFGPLVQGYFLEALHEA</sequence>
<dbReference type="PANTHER" id="PTHR42681">
    <property type="entry name" value="MALONYL-COA-ACYL CARRIER PROTEIN TRANSACYLASE, MITOCHONDRIAL"/>
    <property type="match status" value="1"/>
</dbReference>
<dbReference type="InterPro" id="IPR001227">
    <property type="entry name" value="Ac_transferase_dom_sf"/>
</dbReference>